<evidence type="ECO:0000313" key="4">
    <source>
        <dbReference type="Proteomes" id="UP000067711"/>
    </source>
</evidence>
<dbReference type="PANTHER" id="PTHR43477">
    <property type="entry name" value="DIHYDROANTICAPSIN 7-DEHYDROGENASE"/>
    <property type="match status" value="1"/>
</dbReference>
<dbReference type="Proteomes" id="UP000067711">
    <property type="component" value="Chromosome 2"/>
</dbReference>
<name>A0A1B4FQZ8_9BURK</name>
<reference evidence="3 4" key="1">
    <citation type="submission" date="2015-12" db="EMBL/GenBank/DDBJ databases">
        <title>Diversity of Burkholderia near neighbor genomes.</title>
        <authorList>
            <person name="Sahl J."/>
            <person name="Wagner D."/>
            <person name="Keim P."/>
        </authorList>
    </citation>
    <scope>NUCLEOTIDE SEQUENCE [LARGE SCALE GENOMIC DNA]</scope>
    <source>
        <strain evidence="3 4">BDU8</strain>
    </source>
</reference>
<accession>A0A1B4FQZ8</accession>
<dbReference type="InterPro" id="IPR036291">
    <property type="entry name" value="NAD(P)-bd_dom_sf"/>
</dbReference>
<evidence type="ECO:0000256" key="1">
    <source>
        <dbReference type="ARBA" id="ARBA00006484"/>
    </source>
</evidence>
<comment type="similarity">
    <text evidence="1">Belongs to the short-chain dehydrogenases/reductases (SDR) family.</text>
</comment>
<organism evidence="3 4">
    <name type="scientific">Burkholderia mayonis</name>
    <dbReference type="NCBI Taxonomy" id="1385591"/>
    <lineage>
        <taxon>Bacteria</taxon>
        <taxon>Pseudomonadati</taxon>
        <taxon>Pseudomonadota</taxon>
        <taxon>Betaproteobacteria</taxon>
        <taxon>Burkholderiales</taxon>
        <taxon>Burkholderiaceae</taxon>
        <taxon>Burkholderia</taxon>
        <taxon>pseudomallei group</taxon>
    </lineage>
</organism>
<keyword evidence="2" id="KW-0560">Oxidoreductase</keyword>
<proteinExistence type="inferred from homology"/>
<protein>
    <submittedName>
        <fullName evidence="3">Short-chain dehydrogenase</fullName>
    </submittedName>
</protein>
<dbReference type="InterPro" id="IPR051122">
    <property type="entry name" value="SDR_DHRS6-like"/>
</dbReference>
<dbReference type="AlphaFoldDB" id="A0A1B4FQZ8"/>
<gene>
    <name evidence="3" type="ORF">WS71_01160</name>
</gene>
<dbReference type="PRINTS" id="PR00081">
    <property type="entry name" value="GDHRDH"/>
</dbReference>
<dbReference type="Pfam" id="PF13561">
    <property type="entry name" value="adh_short_C2"/>
    <property type="match status" value="1"/>
</dbReference>
<dbReference type="InterPro" id="IPR002347">
    <property type="entry name" value="SDR_fam"/>
</dbReference>
<sequence length="247" mass="26067">MNATHSNGIYSLDGQRVLIVGGSSGVGLALAREATRLGARTIIVGRDRARLDRAAAIVGAGVIAEAADVREPRDVRRLAERIGRIDHLCLSVAHDIAPHSIADDLDTLKRHWDSLFWSSLIVVKETLAHLAETGSITFVTGSLSRRPVAGKSLFTSSQCAIEGIARALAVELAPRRVNTVIPGLLDTPLWNALDPARRAAFFAGHAAKLPGRQIGRAEHVAGVVIACMVNGFVTGAALTVDGGEQVV</sequence>
<dbReference type="EMBL" id="CP013388">
    <property type="protein sequence ID" value="AOJ06089.1"/>
    <property type="molecule type" value="Genomic_DNA"/>
</dbReference>
<dbReference type="CDD" id="cd05233">
    <property type="entry name" value="SDR_c"/>
    <property type="match status" value="1"/>
</dbReference>
<evidence type="ECO:0000256" key="2">
    <source>
        <dbReference type="ARBA" id="ARBA00023002"/>
    </source>
</evidence>
<dbReference type="GO" id="GO:0016491">
    <property type="term" value="F:oxidoreductase activity"/>
    <property type="evidence" value="ECO:0007669"/>
    <property type="project" value="UniProtKB-KW"/>
</dbReference>
<dbReference type="SUPFAM" id="SSF51735">
    <property type="entry name" value="NAD(P)-binding Rossmann-fold domains"/>
    <property type="match status" value="1"/>
</dbReference>
<dbReference type="RefSeq" id="WP_066486208.1">
    <property type="nucleotide sequence ID" value="NZ_CP013388.1"/>
</dbReference>
<dbReference type="Gene3D" id="3.40.50.720">
    <property type="entry name" value="NAD(P)-binding Rossmann-like Domain"/>
    <property type="match status" value="1"/>
</dbReference>
<dbReference type="PANTHER" id="PTHR43477:SF1">
    <property type="entry name" value="DIHYDROANTICAPSIN 7-DEHYDROGENASE"/>
    <property type="match status" value="1"/>
</dbReference>
<evidence type="ECO:0000313" key="3">
    <source>
        <dbReference type="EMBL" id="AOJ06089.1"/>
    </source>
</evidence>